<keyword evidence="3" id="KW-1185">Reference proteome</keyword>
<accession>A0A414NEG0</accession>
<comment type="caution">
    <text evidence="2">The sequence shown here is derived from an EMBL/GenBank/DDBJ whole genome shotgun (WGS) entry which is preliminary data.</text>
</comment>
<dbReference type="GO" id="GO:0006047">
    <property type="term" value="P:UDP-N-acetylglucosamine metabolic process"/>
    <property type="evidence" value="ECO:0007669"/>
    <property type="project" value="TreeGrafter"/>
</dbReference>
<proteinExistence type="predicted"/>
<dbReference type="GO" id="GO:0004360">
    <property type="term" value="F:glutamine-fructose-6-phosphate transaminase (isomerizing) activity"/>
    <property type="evidence" value="ECO:0007669"/>
    <property type="project" value="TreeGrafter"/>
</dbReference>
<dbReference type="PANTHER" id="PTHR10937:SF14">
    <property type="entry name" value="FRUCTOSELYSINE 6-PHOSPHATE DEGLYCASE"/>
    <property type="match status" value="1"/>
</dbReference>
<dbReference type="InterPro" id="IPR001347">
    <property type="entry name" value="SIS_dom"/>
</dbReference>
<evidence type="ECO:0000259" key="1">
    <source>
        <dbReference type="PROSITE" id="PS51464"/>
    </source>
</evidence>
<organism evidence="2 3">
    <name type="scientific">Collinsella intestinalis</name>
    <dbReference type="NCBI Taxonomy" id="147207"/>
    <lineage>
        <taxon>Bacteria</taxon>
        <taxon>Bacillati</taxon>
        <taxon>Actinomycetota</taxon>
        <taxon>Coriobacteriia</taxon>
        <taxon>Coriobacteriales</taxon>
        <taxon>Coriobacteriaceae</taxon>
        <taxon>Collinsella</taxon>
    </lineage>
</organism>
<dbReference type="AlphaFoldDB" id="A0A414NEG0"/>
<dbReference type="CDD" id="cd05710">
    <property type="entry name" value="SIS_1"/>
    <property type="match status" value="1"/>
</dbReference>
<dbReference type="InterPro" id="IPR046348">
    <property type="entry name" value="SIS_dom_sf"/>
</dbReference>
<name>A0A414NEG0_9ACTN</name>
<dbReference type="GO" id="GO:0097367">
    <property type="term" value="F:carbohydrate derivative binding"/>
    <property type="evidence" value="ECO:0007669"/>
    <property type="project" value="InterPro"/>
</dbReference>
<dbReference type="PANTHER" id="PTHR10937">
    <property type="entry name" value="GLUCOSAMINE--FRUCTOSE-6-PHOSPHATE AMINOTRANSFERASE, ISOMERIZING"/>
    <property type="match status" value="1"/>
</dbReference>
<protein>
    <submittedName>
        <fullName evidence="2">SIS domain-containing protein</fullName>
    </submittedName>
</protein>
<dbReference type="InterPro" id="IPR035488">
    <property type="entry name" value="FrlB_SIS"/>
</dbReference>
<dbReference type="SUPFAM" id="SSF53697">
    <property type="entry name" value="SIS domain"/>
    <property type="match status" value="1"/>
</dbReference>
<reference evidence="2 3" key="1">
    <citation type="submission" date="2018-08" db="EMBL/GenBank/DDBJ databases">
        <title>A genome reference for cultivated species of the human gut microbiota.</title>
        <authorList>
            <person name="Zou Y."/>
            <person name="Xue W."/>
            <person name="Luo G."/>
        </authorList>
    </citation>
    <scope>NUCLEOTIDE SEQUENCE [LARGE SCALE GENOMIC DNA]</scope>
    <source>
        <strain evidence="2 3">AM25-33</strain>
    </source>
</reference>
<evidence type="ECO:0000313" key="3">
    <source>
        <dbReference type="Proteomes" id="UP000283983"/>
    </source>
</evidence>
<dbReference type="PIRSF" id="PIRSF009290">
    <property type="entry name" value="FrlB"/>
    <property type="match status" value="1"/>
</dbReference>
<dbReference type="RefSeq" id="WP_118102349.1">
    <property type="nucleotide sequence ID" value="NZ_CABJEU010000001.1"/>
</dbReference>
<dbReference type="Proteomes" id="UP000283983">
    <property type="component" value="Unassembled WGS sequence"/>
</dbReference>
<dbReference type="Pfam" id="PF01380">
    <property type="entry name" value="SIS"/>
    <property type="match status" value="1"/>
</dbReference>
<dbReference type="GO" id="GO:0006487">
    <property type="term" value="P:protein N-linked glycosylation"/>
    <property type="evidence" value="ECO:0007669"/>
    <property type="project" value="TreeGrafter"/>
</dbReference>
<dbReference type="InterPro" id="IPR024713">
    <property type="entry name" value="Fructosamine_deglycase_FrlB"/>
</dbReference>
<sequence length="338" mass="38191">MVGYDEAVYREVLGKAVSNIEEINKAVDEICDQGYKNLYLMGSGGTYSMASPVTYLLKTHSTIPWNWEIAAELIKAKPLSLNADSVVITASLSGTTTETIEAARYAQSVGAKVIALVGEDGCPLAECADYVFENPNASNDNLVEEIYIQYFAIAARFMRNNGEFPEYDEFVSALRKMPEVLQAVREQQDETALAFATAHKDTPFHMCVGSGNVWGETYCFAMCVLEEMQWIATKSIHAAEFFHGTIEMTDPDMSFMLFKSEDETRSLVDRVERFVRQHTDKVQVWDTKAFELDGIDPKIRPLVSPLVMSAMLERVSTHFSIVRDHDLDIRRYYRVVEY</sequence>
<dbReference type="Gene3D" id="3.40.50.10490">
    <property type="entry name" value="Glucose-6-phosphate isomerase like protein, domain 1"/>
    <property type="match status" value="2"/>
</dbReference>
<gene>
    <name evidence="2" type="ORF">DW682_00320</name>
</gene>
<evidence type="ECO:0000313" key="2">
    <source>
        <dbReference type="EMBL" id="RHF38209.1"/>
    </source>
</evidence>
<dbReference type="InParanoid" id="A0A414NEG0"/>
<feature type="domain" description="SIS" evidence="1">
    <location>
        <begin position="26"/>
        <end position="163"/>
    </location>
</feature>
<dbReference type="GO" id="GO:0006002">
    <property type="term" value="P:fructose 6-phosphate metabolic process"/>
    <property type="evidence" value="ECO:0007669"/>
    <property type="project" value="TreeGrafter"/>
</dbReference>
<dbReference type="PROSITE" id="PS51464">
    <property type="entry name" value="SIS"/>
    <property type="match status" value="1"/>
</dbReference>
<dbReference type="EMBL" id="QSLJ01000001">
    <property type="protein sequence ID" value="RHF38209.1"/>
    <property type="molecule type" value="Genomic_DNA"/>
</dbReference>